<organism evidence="4 5">
    <name type="scientific">Halobellus rarus</name>
    <dbReference type="NCBI Taxonomy" id="1126237"/>
    <lineage>
        <taxon>Archaea</taxon>
        <taxon>Methanobacteriati</taxon>
        <taxon>Methanobacteriota</taxon>
        <taxon>Stenosarchaea group</taxon>
        <taxon>Halobacteria</taxon>
        <taxon>Halobacteriales</taxon>
        <taxon>Haloferacaceae</taxon>
        <taxon>Halobellus</taxon>
    </lineage>
</organism>
<evidence type="ECO:0000256" key="2">
    <source>
        <dbReference type="SAM" id="MobiDB-lite"/>
    </source>
</evidence>
<reference evidence="4 5" key="1">
    <citation type="journal article" date="2019" name="Int. J. Syst. Evol. Microbiol.">
        <title>The Global Catalogue of Microorganisms (GCM) 10K type strain sequencing project: providing services to taxonomists for standard genome sequencing and annotation.</title>
        <authorList>
            <consortium name="The Broad Institute Genomics Platform"/>
            <consortium name="The Broad Institute Genome Sequencing Center for Infectious Disease"/>
            <person name="Wu L."/>
            <person name="Ma J."/>
        </authorList>
    </citation>
    <scope>NUCLEOTIDE SEQUENCE [LARGE SCALE GENOMIC DNA]</scope>
    <source>
        <strain evidence="4 5">CGMCC 1.12121</strain>
    </source>
</reference>
<evidence type="ECO:0000259" key="3">
    <source>
        <dbReference type="Pfam" id="PF25227"/>
    </source>
</evidence>
<feature type="region of interest" description="Disordered" evidence="2">
    <location>
        <begin position="1"/>
        <end position="62"/>
    </location>
</feature>
<dbReference type="Pfam" id="PF25227">
    <property type="entry name" value="DUF7845"/>
    <property type="match status" value="1"/>
</dbReference>
<dbReference type="Proteomes" id="UP001597085">
    <property type="component" value="Unassembled WGS sequence"/>
</dbReference>
<feature type="coiled-coil region" evidence="1">
    <location>
        <begin position="588"/>
        <end position="615"/>
    </location>
</feature>
<keyword evidence="1" id="KW-0175">Coiled coil</keyword>
<dbReference type="EMBL" id="JBHUDK010000031">
    <property type="protein sequence ID" value="MFD1601042.1"/>
    <property type="molecule type" value="Genomic_DNA"/>
</dbReference>
<name>A0ABD6CVJ4_9EURY</name>
<dbReference type="AlphaFoldDB" id="A0ABD6CVJ4"/>
<dbReference type="InterPro" id="IPR057167">
    <property type="entry name" value="DUF7845"/>
</dbReference>
<protein>
    <submittedName>
        <fullName evidence="4">Lrp/AsnC family transcriptional regulator</fullName>
    </submittedName>
</protein>
<feature type="compositionally biased region" description="Acidic residues" evidence="2">
    <location>
        <begin position="1"/>
        <end position="35"/>
    </location>
</feature>
<feature type="domain" description="DUF7845" evidence="3">
    <location>
        <begin position="149"/>
        <end position="490"/>
    </location>
</feature>
<evidence type="ECO:0000313" key="4">
    <source>
        <dbReference type="EMBL" id="MFD1601042.1"/>
    </source>
</evidence>
<sequence length="717" mass="82102">MSDPFGDEFLDALEDADPVTDDDEDSVSSEIEQSEADQLRSEARSDGSEIETDPVEADRDHDEHYTRFDASCPWCRVGFEDVADAKAHDDCPKEPISVCRYCGEELTRRDDRESHIYSCEAYKREVRNHRAHAMRGGDGAKTGSSIRPFIEGQPHEFSAYLKYDDALSTYFGLVTLYKMHDFEEYGRLRAGLEFGGSEWNVEFGYKPCGIRAPEEDTDLGRWDWRLDDPLEFSVYVYPTGYESYEDAKQENRKRAYFGISPRWPDIESESGETISNPYDLLGIDVDVKGSYFEFEEYGDLFPAALDVLRDRQREFDWNSYTSIDVEACDSEQIHESTNIIDAEYYVRVKKGESGRVYAFDGTLHRIATLLGRERRGYAKTVRDDRECEGYYHTATIGAMRAAEVVGGHQLPKEFKHYHMRNPDAVEGTNLENPKIGVSFQHGLYDETLRWDDLDRLDRELDEGLLNLLQWSDLPVTPDHQLFVADDYFEVTGSRRFRKVIDDPLPRIEQEQDEEIRRFAVAGNLTETDVDLVDELLTDGGEISPAELAERIGCHISTAYKSLKRLGSLVYREYGHVELASKHIAKGVVKRLGSARSALENTLEEAADKIVRAETYGDESNPWSRWLDHYVDEIEENAGSADRDHLEFGWKPSDRRDAKRLIRAGAGKWAQVTGSDMGEFAREFEVSIELVEGDRVEFDWRDLKELLPRTYSLTAAYG</sequence>
<comment type="caution">
    <text evidence="4">The sequence shown here is derived from an EMBL/GenBank/DDBJ whole genome shotgun (WGS) entry which is preliminary data.</text>
</comment>
<proteinExistence type="predicted"/>
<dbReference type="RefSeq" id="WP_256422286.1">
    <property type="nucleotide sequence ID" value="NZ_JANHDI010000012.1"/>
</dbReference>
<dbReference type="InterPro" id="IPR036390">
    <property type="entry name" value="WH_DNA-bd_sf"/>
</dbReference>
<gene>
    <name evidence="4" type="ORF">ACFSBX_19080</name>
</gene>
<dbReference type="SUPFAM" id="SSF46785">
    <property type="entry name" value="Winged helix' DNA-binding domain"/>
    <property type="match status" value="1"/>
</dbReference>
<evidence type="ECO:0000313" key="5">
    <source>
        <dbReference type="Proteomes" id="UP001597085"/>
    </source>
</evidence>
<keyword evidence="5" id="KW-1185">Reference proteome</keyword>
<accession>A0ABD6CVJ4</accession>
<evidence type="ECO:0000256" key="1">
    <source>
        <dbReference type="SAM" id="Coils"/>
    </source>
</evidence>
<feature type="compositionally biased region" description="Basic and acidic residues" evidence="2">
    <location>
        <begin position="37"/>
        <end position="47"/>
    </location>
</feature>